<proteinExistence type="predicted"/>
<dbReference type="EMBL" id="GG692401">
    <property type="protein sequence ID" value="EER31456.1"/>
    <property type="molecule type" value="Genomic_DNA"/>
</dbReference>
<dbReference type="InterPro" id="IPR040183">
    <property type="entry name" value="THUMPD1-like"/>
</dbReference>
<keyword evidence="4" id="KW-1185">Reference proteome</keyword>
<dbReference type="Pfam" id="PF02926">
    <property type="entry name" value="THUMP"/>
    <property type="match status" value="1"/>
</dbReference>
<name>C5MGJ3_CANTT</name>
<keyword evidence="1" id="KW-0694">RNA-binding</keyword>
<dbReference type="OrthoDB" id="367221at2759"/>
<sequence length="268" mass="31023">MGKRAAEDSNKPAKKRFKNVSKLIDPNTSGIYATCPRRKESSCRQELMNLLSDKIPEYFDLSKTNEDDEDEDDEKKELSIEDKIKLELEELKDIKDSKKELLQPIELDVECLIFIKTRKPIDPELLVHKICKESYETGQKTTRYTQRLMPIMDTCTIGGDEPLDKIRELAKKVLARHFHNEKDQKPIKFAIQVSKRNFNQLQSDGIIKAVAEAVGQNHGHSVDLKTYEKLIIVECYKNSVGIGVADDFLKFSRFNLQQIYEKQQDEKK</sequence>
<dbReference type="GO" id="GO:0180014">
    <property type="term" value="F:protein-tRNA adaptor activity"/>
    <property type="evidence" value="ECO:0007669"/>
    <property type="project" value="EnsemblFungi"/>
</dbReference>
<evidence type="ECO:0000313" key="4">
    <source>
        <dbReference type="Proteomes" id="UP000002037"/>
    </source>
</evidence>
<accession>C5MGJ3</accession>
<dbReference type="SMART" id="SM00981">
    <property type="entry name" value="THUMP"/>
    <property type="match status" value="1"/>
</dbReference>
<reference evidence="3 4" key="1">
    <citation type="journal article" date="2009" name="Nature">
        <title>Evolution of pathogenicity and sexual reproduction in eight Candida genomes.</title>
        <authorList>
            <person name="Butler G."/>
            <person name="Rasmussen M.D."/>
            <person name="Lin M.F."/>
            <person name="Santos M.A."/>
            <person name="Sakthikumar S."/>
            <person name="Munro C.A."/>
            <person name="Rheinbay E."/>
            <person name="Grabherr M."/>
            <person name="Forche A."/>
            <person name="Reedy J.L."/>
            <person name="Agrafioti I."/>
            <person name="Arnaud M.B."/>
            <person name="Bates S."/>
            <person name="Brown A.J."/>
            <person name="Brunke S."/>
            <person name="Costanzo M.C."/>
            <person name="Fitzpatrick D.A."/>
            <person name="de Groot P.W."/>
            <person name="Harris D."/>
            <person name="Hoyer L.L."/>
            <person name="Hube B."/>
            <person name="Klis F.M."/>
            <person name="Kodira C."/>
            <person name="Lennard N."/>
            <person name="Logue M.E."/>
            <person name="Martin R."/>
            <person name="Neiman A.M."/>
            <person name="Nikolaou E."/>
            <person name="Quail M.A."/>
            <person name="Quinn J."/>
            <person name="Santos M.C."/>
            <person name="Schmitzberger F.F."/>
            <person name="Sherlock G."/>
            <person name="Shah P."/>
            <person name="Silverstein K.A."/>
            <person name="Skrzypek M.S."/>
            <person name="Soll D."/>
            <person name="Staggs R."/>
            <person name="Stansfield I."/>
            <person name="Stumpf M.P."/>
            <person name="Sudbery P.E."/>
            <person name="Srikantha T."/>
            <person name="Zeng Q."/>
            <person name="Berman J."/>
            <person name="Berriman M."/>
            <person name="Heitman J."/>
            <person name="Gow N.A."/>
            <person name="Lorenz M.C."/>
            <person name="Birren B.W."/>
            <person name="Kellis M."/>
            <person name="Cuomo C.A."/>
        </authorList>
    </citation>
    <scope>NUCLEOTIDE SEQUENCE [LARGE SCALE GENOMIC DNA]</scope>
    <source>
        <strain evidence="4">ATCC MYA-3404 / T1</strain>
    </source>
</reference>
<evidence type="ECO:0000313" key="3">
    <source>
        <dbReference type="EMBL" id="EER31456.1"/>
    </source>
</evidence>
<dbReference type="PROSITE" id="PS51165">
    <property type="entry name" value="THUMP"/>
    <property type="match status" value="1"/>
</dbReference>
<dbReference type="eggNOG" id="KOG3943">
    <property type="taxonomic scope" value="Eukaryota"/>
</dbReference>
<dbReference type="GO" id="GO:0003723">
    <property type="term" value="F:RNA binding"/>
    <property type="evidence" value="ECO:0007669"/>
    <property type="project" value="UniProtKB-UniRule"/>
</dbReference>
<protein>
    <recommendedName>
        <fullName evidence="2">THUMP domain-containing protein</fullName>
    </recommendedName>
</protein>
<dbReference type="Proteomes" id="UP000002037">
    <property type="component" value="Unassembled WGS sequence"/>
</dbReference>
<dbReference type="Gene3D" id="3.30.2300.10">
    <property type="entry name" value="THUMP superfamily"/>
    <property type="match status" value="1"/>
</dbReference>
<dbReference type="HOGENOM" id="CLU_039352_2_2_1"/>
<dbReference type="STRING" id="294747.C5MGJ3"/>
<dbReference type="PANTHER" id="PTHR13452:SF10">
    <property type="entry name" value="THUMP DOMAIN-CONTAINING PROTEIN 1"/>
    <property type="match status" value="1"/>
</dbReference>
<organism evidence="3 4">
    <name type="scientific">Candida tropicalis (strain ATCC MYA-3404 / T1)</name>
    <name type="common">Yeast</name>
    <dbReference type="NCBI Taxonomy" id="294747"/>
    <lineage>
        <taxon>Eukaryota</taxon>
        <taxon>Fungi</taxon>
        <taxon>Dikarya</taxon>
        <taxon>Ascomycota</taxon>
        <taxon>Saccharomycotina</taxon>
        <taxon>Pichiomycetes</taxon>
        <taxon>Debaryomycetaceae</taxon>
        <taxon>Candida/Lodderomyces clade</taxon>
        <taxon>Candida</taxon>
    </lineage>
</organism>
<gene>
    <name evidence="3" type="ORF">CTRG_05186</name>
</gene>
<dbReference type="SUPFAM" id="SSF143437">
    <property type="entry name" value="THUMP domain-like"/>
    <property type="match status" value="1"/>
</dbReference>
<evidence type="ECO:0000256" key="1">
    <source>
        <dbReference type="PROSITE-ProRule" id="PRU00529"/>
    </source>
</evidence>
<dbReference type="AlphaFoldDB" id="C5MGJ3"/>
<evidence type="ECO:0000259" key="2">
    <source>
        <dbReference type="PROSITE" id="PS51165"/>
    </source>
</evidence>
<dbReference type="InterPro" id="IPR004114">
    <property type="entry name" value="THUMP_dom"/>
</dbReference>
<dbReference type="GeneID" id="8299502"/>
<dbReference type="CDD" id="cd11717">
    <property type="entry name" value="THUMP_THUMPD1_like"/>
    <property type="match status" value="1"/>
</dbReference>
<dbReference type="KEGG" id="ctp:CTRG_05186"/>
<dbReference type="GO" id="GO:0051391">
    <property type="term" value="P:tRNA acetylation"/>
    <property type="evidence" value="ECO:0007669"/>
    <property type="project" value="EnsemblFungi"/>
</dbReference>
<dbReference type="FunFam" id="3.30.2300.10:FF:000001">
    <property type="entry name" value="THUMP domain-containing protein 1"/>
    <property type="match status" value="1"/>
</dbReference>
<dbReference type="VEuPathDB" id="FungiDB:CTRG_05186"/>
<feature type="domain" description="THUMP" evidence="2">
    <location>
        <begin position="133"/>
        <end position="246"/>
    </location>
</feature>
<dbReference type="PANTHER" id="PTHR13452">
    <property type="entry name" value="THUMP DOMAIN CONTAINING PROTEIN 1-RELATED"/>
    <property type="match status" value="1"/>
</dbReference>
<dbReference type="RefSeq" id="XP_002550888.1">
    <property type="nucleotide sequence ID" value="XM_002550842.1"/>
</dbReference>